<feature type="compositionally biased region" description="Polar residues" evidence="1">
    <location>
        <begin position="33"/>
        <end position="46"/>
    </location>
</feature>
<dbReference type="EMBL" id="JBFOLK010000010">
    <property type="protein sequence ID" value="KAL2480583.1"/>
    <property type="molecule type" value="Genomic_DNA"/>
</dbReference>
<comment type="caution">
    <text evidence="2">The sequence shown here is derived from an EMBL/GenBank/DDBJ whole genome shotgun (WGS) entry which is preliminary data.</text>
</comment>
<keyword evidence="3" id="KW-1185">Reference proteome</keyword>
<accession>A0ABD1QWP8</accession>
<protein>
    <submittedName>
        <fullName evidence="2">Uncharacterized protein</fullName>
    </submittedName>
</protein>
<feature type="compositionally biased region" description="Polar residues" evidence="1">
    <location>
        <begin position="57"/>
        <end position="80"/>
    </location>
</feature>
<evidence type="ECO:0000256" key="1">
    <source>
        <dbReference type="SAM" id="MobiDB-lite"/>
    </source>
</evidence>
<dbReference type="AlphaFoldDB" id="A0ABD1QWP8"/>
<organism evidence="2 3">
    <name type="scientific">Abeliophyllum distichum</name>
    <dbReference type="NCBI Taxonomy" id="126358"/>
    <lineage>
        <taxon>Eukaryota</taxon>
        <taxon>Viridiplantae</taxon>
        <taxon>Streptophyta</taxon>
        <taxon>Embryophyta</taxon>
        <taxon>Tracheophyta</taxon>
        <taxon>Spermatophyta</taxon>
        <taxon>Magnoliopsida</taxon>
        <taxon>eudicotyledons</taxon>
        <taxon>Gunneridae</taxon>
        <taxon>Pentapetalae</taxon>
        <taxon>asterids</taxon>
        <taxon>lamiids</taxon>
        <taxon>Lamiales</taxon>
        <taxon>Oleaceae</taxon>
        <taxon>Forsythieae</taxon>
        <taxon>Abeliophyllum</taxon>
    </lineage>
</organism>
<reference evidence="3" key="1">
    <citation type="submission" date="2024-07" db="EMBL/GenBank/DDBJ databases">
        <title>Two chromosome-level genome assemblies of Korean endemic species Abeliophyllum distichum and Forsythia ovata (Oleaceae).</title>
        <authorList>
            <person name="Jang H."/>
        </authorList>
    </citation>
    <scope>NUCLEOTIDE SEQUENCE [LARGE SCALE GENOMIC DNA]</scope>
</reference>
<dbReference type="Proteomes" id="UP001604336">
    <property type="component" value="Unassembled WGS sequence"/>
</dbReference>
<evidence type="ECO:0000313" key="3">
    <source>
        <dbReference type="Proteomes" id="UP001604336"/>
    </source>
</evidence>
<gene>
    <name evidence="2" type="ORF">Adt_33549</name>
</gene>
<name>A0ABD1QWP8_9LAMI</name>
<evidence type="ECO:0000313" key="2">
    <source>
        <dbReference type="EMBL" id="KAL2480583.1"/>
    </source>
</evidence>
<proteinExistence type="predicted"/>
<feature type="region of interest" description="Disordered" evidence="1">
    <location>
        <begin position="32"/>
        <end position="86"/>
    </location>
</feature>
<sequence>MNVMDHVDDIYKRDAYLRTYTPTISIGLAKLRTQPTYSTKLHQQTGRPKKSRRKEASGQQNSTNGTPSSAANAIPSTNENLSRERLTMKCKKFGQANYNKRSCKWAPPPATNM</sequence>